<dbReference type="GO" id="GO:0016491">
    <property type="term" value="F:oxidoreductase activity"/>
    <property type="evidence" value="ECO:0007669"/>
    <property type="project" value="UniProtKB-KW"/>
</dbReference>
<evidence type="ECO:0000256" key="2">
    <source>
        <dbReference type="ARBA" id="ARBA00023002"/>
    </source>
</evidence>
<evidence type="ECO:0000313" key="4">
    <source>
        <dbReference type="Proteomes" id="UP000054342"/>
    </source>
</evidence>
<proteinExistence type="inferred from homology"/>
<dbReference type="OrthoDB" id="542013at2759"/>
<protein>
    <submittedName>
        <fullName evidence="3">Uncharacterized protein</fullName>
    </submittedName>
</protein>
<sequence length="329" mass="36551">MGFLREMLNQFHPVPYPTYDFSGKTIIVTGANTGIGKEAVKHFLRLKADTVIATARTASKCKSTETDIQAALNYDGKLMMWELEYGSYASVLSFCSKVAKLDRVDNIMLNAGLANTRYELFEGHESNVVVNVISTALLAVLLIPALQQSADRFKSKPMLTVTGSKIYTWAKFPERTASHMIEKLDASKDLSERYQVTKLLQLFAVLEIAKRSPARYPSVIVNIMSPGLVSTDLSRTAHGLERLQLEVLRLLFAWSPEQGGRTLVESATRGSDSHGIMLSEGRLRLPHVEPWIVADEGQKIQQRLWVELSEIIAGIQPEALVGFSEPRGN</sequence>
<name>A0A0D2EW53_9EURO</name>
<dbReference type="STRING" id="348802.A0A0D2EW53"/>
<keyword evidence="2" id="KW-0560">Oxidoreductase</keyword>
<dbReference type="RefSeq" id="XP_013312633.1">
    <property type="nucleotide sequence ID" value="XM_013457179.1"/>
</dbReference>
<dbReference type="Pfam" id="PF00106">
    <property type="entry name" value="adh_short"/>
    <property type="match status" value="1"/>
</dbReference>
<comment type="similarity">
    <text evidence="1">Belongs to the short-chain dehydrogenases/reductases (SDR) family.</text>
</comment>
<dbReference type="PANTHER" id="PTHR43157:SF31">
    <property type="entry name" value="PHOSPHATIDYLINOSITOL-GLYCAN BIOSYNTHESIS CLASS F PROTEIN"/>
    <property type="match status" value="1"/>
</dbReference>
<accession>A0A0D2EW53</accession>
<dbReference type="Gene3D" id="3.40.50.720">
    <property type="entry name" value="NAD(P)-binding Rossmann-like Domain"/>
    <property type="match status" value="1"/>
</dbReference>
<dbReference type="SUPFAM" id="SSF51735">
    <property type="entry name" value="NAD(P)-binding Rossmann-fold domains"/>
    <property type="match status" value="1"/>
</dbReference>
<gene>
    <name evidence="3" type="ORF">PV05_07722</name>
</gene>
<dbReference type="PRINTS" id="PR00081">
    <property type="entry name" value="GDHRDH"/>
</dbReference>
<evidence type="ECO:0000256" key="1">
    <source>
        <dbReference type="ARBA" id="ARBA00006484"/>
    </source>
</evidence>
<dbReference type="HOGENOM" id="CLU_010194_44_4_1"/>
<reference evidence="3 4" key="1">
    <citation type="submission" date="2015-01" db="EMBL/GenBank/DDBJ databases">
        <title>The Genome Sequence of Exophiala xenobiotica CBS118157.</title>
        <authorList>
            <consortium name="The Broad Institute Genomics Platform"/>
            <person name="Cuomo C."/>
            <person name="de Hoog S."/>
            <person name="Gorbushina A."/>
            <person name="Stielow B."/>
            <person name="Teixiera M."/>
            <person name="Abouelleil A."/>
            <person name="Chapman S.B."/>
            <person name="Priest M."/>
            <person name="Young S.K."/>
            <person name="Wortman J."/>
            <person name="Nusbaum C."/>
            <person name="Birren B."/>
        </authorList>
    </citation>
    <scope>NUCLEOTIDE SEQUENCE [LARGE SCALE GENOMIC DNA]</scope>
    <source>
        <strain evidence="3 4">CBS 118157</strain>
    </source>
</reference>
<evidence type="ECO:0000313" key="3">
    <source>
        <dbReference type="EMBL" id="KIW52049.1"/>
    </source>
</evidence>
<dbReference type="Proteomes" id="UP000054342">
    <property type="component" value="Unassembled WGS sequence"/>
</dbReference>
<keyword evidence="4" id="KW-1185">Reference proteome</keyword>
<organism evidence="3 4">
    <name type="scientific">Exophiala xenobiotica</name>
    <dbReference type="NCBI Taxonomy" id="348802"/>
    <lineage>
        <taxon>Eukaryota</taxon>
        <taxon>Fungi</taxon>
        <taxon>Dikarya</taxon>
        <taxon>Ascomycota</taxon>
        <taxon>Pezizomycotina</taxon>
        <taxon>Eurotiomycetes</taxon>
        <taxon>Chaetothyriomycetidae</taxon>
        <taxon>Chaetothyriales</taxon>
        <taxon>Herpotrichiellaceae</taxon>
        <taxon>Exophiala</taxon>
    </lineage>
</organism>
<dbReference type="InterPro" id="IPR002347">
    <property type="entry name" value="SDR_fam"/>
</dbReference>
<dbReference type="InterPro" id="IPR036291">
    <property type="entry name" value="NAD(P)-bd_dom_sf"/>
</dbReference>
<dbReference type="AlphaFoldDB" id="A0A0D2EW53"/>
<dbReference type="GeneID" id="25329630"/>
<dbReference type="PANTHER" id="PTHR43157">
    <property type="entry name" value="PHOSPHATIDYLINOSITOL-GLYCAN BIOSYNTHESIS CLASS F PROTEIN-RELATED"/>
    <property type="match status" value="1"/>
</dbReference>
<dbReference type="EMBL" id="KN847321">
    <property type="protein sequence ID" value="KIW52049.1"/>
    <property type="molecule type" value="Genomic_DNA"/>
</dbReference>